<dbReference type="Gene3D" id="2.160.10.10">
    <property type="entry name" value="Hexapeptide repeat proteins"/>
    <property type="match status" value="1"/>
</dbReference>
<comment type="caution">
    <text evidence="3">The sequence shown here is derived from an EMBL/GenBank/DDBJ whole genome shotgun (WGS) entry which is preliminary data.</text>
</comment>
<keyword evidence="1" id="KW-0808">Transferase</keyword>
<protein>
    <submittedName>
        <fullName evidence="3">DapH/DapD/GlmU-related protein</fullName>
    </submittedName>
</protein>
<keyword evidence="4" id="KW-1185">Reference proteome</keyword>
<name>A0ABU0Z1A9_9MICO</name>
<evidence type="ECO:0000313" key="4">
    <source>
        <dbReference type="Proteomes" id="UP001235133"/>
    </source>
</evidence>
<evidence type="ECO:0000256" key="1">
    <source>
        <dbReference type="ARBA" id="ARBA00022679"/>
    </source>
</evidence>
<dbReference type="Proteomes" id="UP001235133">
    <property type="component" value="Unassembled WGS sequence"/>
</dbReference>
<dbReference type="RefSeq" id="WP_308867912.1">
    <property type="nucleotide sequence ID" value="NZ_JAVFWO010000003.1"/>
</dbReference>
<dbReference type="PROSITE" id="PS00101">
    <property type="entry name" value="HEXAPEP_TRANSFERASES"/>
    <property type="match status" value="1"/>
</dbReference>
<organism evidence="3 4">
    <name type="scientific">Microbacterium psychrotolerans</name>
    <dbReference type="NCBI Taxonomy" id="3068321"/>
    <lineage>
        <taxon>Bacteria</taxon>
        <taxon>Bacillati</taxon>
        <taxon>Actinomycetota</taxon>
        <taxon>Actinomycetes</taxon>
        <taxon>Micrococcales</taxon>
        <taxon>Microbacteriaceae</taxon>
        <taxon>Microbacterium</taxon>
    </lineage>
</organism>
<proteinExistence type="predicted"/>
<keyword evidence="2" id="KW-0677">Repeat</keyword>
<gene>
    <name evidence="3" type="ORF">Q9R08_10300</name>
</gene>
<dbReference type="SUPFAM" id="SSF51161">
    <property type="entry name" value="Trimeric LpxA-like enzymes"/>
    <property type="match status" value="1"/>
</dbReference>
<dbReference type="InterPro" id="IPR011004">
    <property type="entry name" value="Trimer_LpxA-like_sf"/>
</dbReference>
<dbReference type="Pfam" id="PF00132">
    <property type="entry name" value="Hexapep"/>
    <property type="match status" value="1"/>
</dbReference>
<evidence type="ECO:0000256" key="2">
    <source>
        <dbReference type="ARBA" id="ARBA00022737"/>
    </source>
</evidence>
<dbReference type="InterPro" id="IPR018357">
    <property type="entry name" value="Hexapep_transf_CS"/>
</dbReference>
<sequence length="105" mass="10784">MDIPTSTRIDGNPIVHHPVGLVISDNAHIENNVQLRQNTTIGVRRSGGPAPRLCEGADIGANVVILGGVTVGERATVGAGSVVLIDIPPGAIAVGNPARIVRKDQ</sequence>
<dbReference type="EMBL" id="JAVFWO010000003">
    <property type="protein sequence ID" value="MDQ7878364.1"/>
    <property type="molecule type" value="Genomic_DNA"/>
</dbReference>
<dbReference type="PANTHER" id="PTHR42811">
    <property type="entry name" value="SERINE ACETYLTRANSFERASE"/>
    <property type="match status" value="1"/>
</dbReference>
<evidence type="ECO:0000313" key="3">
    <source>
        <dbReference type="EMBL" id="MDQ7878364.1"/>
    </source>
</evidence>
<dbReference type="InterPro" id="IPR001451">
    <property type="entry name" value="Hexapep"/>
</dbReference>
<accession>A0ABU0Z1A9</accession>
<reference evidence="3 4" key="1">
    <citation type="submission" date="2023-08" db="EMBL/GenBank/DDBJ databases">
        <title>Microbacterium psychrotolerans sp. nov., a psychrotolerant bacterium isolated from soil in Heilongjiang Province, China.</title>
        <authorList>
            <person name="An P."/>
            <person name="Zhao D."/>
            <person name="Xiang H."/>
        </authorList>
    </citation>
    <scope>NUCLEOTIDE SEQUENCE [LARGE SCALE GENOMIC DNA]</scope>
    <source>
        <strain evidence="3 4">QXD-8</strain>
    </source>
</reference>